<evidence type="ECO:0000256" key="1">
    <source>
        <dbReference type="ARBA" id="ARBA00022450"/>
    </source>
</evidence>
<dbReference type="EMBL" id="BLYL01000001">
    <property type="protein sequence ID" value="GFO93405.1"/>
    <property type="molecule type" value="Genomic_DNA"/>
</dbReference>
<evidence type="ECO:0000256" key="4">
    <source>
        <dbReference type="ARBA" id="ARBA00022832"/>
    </source>
</evidence>
<protein>
    <submittedName>
        <fullName evidence="9">Acyl carrier protein</fullName>
    </submittedName>
</protein>
<evidence type="ECO:0000259" key="7">
    <source>
        <dbReference type="PROSITE" id="PS50075"/>
    </source>
</evidence>
<evidence type="ECO:0000256" key="5">
    <source>
        <dbReference type="ARBA" id="ARBA00023098"/>
    </source>
</evidence>
<keyword evidence="1" id="KW-0596">Phosphopantetheine</keyword>
<dbReference type="AlphaFoldDB" id="A0A174AUL1"/>
<evidence type="ECO:0000313" key="8">
    <source>
        <dbReference type="EMBL" id="GFO93405.1"/>
    </source>
</evidence>
<sequence length="82" mass="9304">MNNNITFLNIVAEYCNTPADEITNDMRFIEDLGFSSLDFMTFLGDLEDTFDVEIDEDEIINIHTIEDAIKYLDNLTSSSASV</sequence>
<dbReference type="GO" id="GO:0000035">
    <property type="term" value="F:acyl binding"/>
    <property type="evidence" value="ECO:0007669"/>
    <property type="project" value="TreeGrafter"/>
</dbReference>
<reference evidence="8" key="2">
    <citation type="submission" date="2020-06" db="EMBL/GenBank/DDBJ databases">
        <title>Characterization of fructooligosaccharide metabolism and fructooligosaccharide-degrading enzymes in human commensal butyrate producers.</title>
        <authorList>
            <person name="Tanno H."/>
            <person name="Fujii T."/>
            <person name="Hirano K."/>
            <person name="Maeno S."/>
            <person name="Tonozuka T."/>
            <person name="Sakamoto M."/>
            <person name="Ohkuma M."/>
            <person name="Tochio T."/>
            <person name="Endo A."/>
        </authorList>
    </citation>
    <scope>NUCLEOTIDE SEQUENCE</scope>
    <source>
        <strain evidence="8">JCM 31265</strain>
    </source>
</reference>
<evidence type="ECO:0000256" key="2">
    <source>
        <dbReference type="ARBA" id="ARBA00022516"/>
    </source>
</evidence>
<dbReference type="InterPro" id="IPR003231">
    <property type="entry name" value="ACP"/>
</dbReference>
<dbReference type="SUPFAM" id="SSF47336">
    <property type="entry name" value="ACP-like"/>
    <property type="match status" value="1"/>
</dbReference>
<keyword evidence="2" id="KW-0444">Lipid biosynthesis</keyword>
<accession>A0A174AUL1</accession>
<dbReference type="OrthoDB" id="1823096at2"/>
<dbReference type="InterPro" id="IPR009081">
    <property type="entry name" value="PP-bd_ACP"/>
</dbReference>
<gene>
    <name evidence="8" type="ORF">COEU31_04510</name>
    <name evidence="9" type="ORF">DWX94_12735</name>
</gene>
<evidence type="ECO:0000313" key="10">
    <source>
        <dbReference type="Proteomes" id="UP000283295"/>
    </source>
</evidence>
<dbReference type="GO" id="GO:0000036">
    <property type="term" value="F:acyl carrier activity"/>
    <property type="evidence" value="ECO:0007669"/>
    <property type="project" value="TreeGrafter"/>
</dbReference>
<keyword evidence="6" id="KW-0275">Fatty acid biosynthesis</keyword>
<keyword evidence="3" id="KW-0597">Phosphoprotein</keyword>
<feature type="domain" description="Carrier" evidence="7">
    <location>
        <begin position="1"/>
        <end position="76"/>
    </location>
</feature>
<name>A0A174AUL1_9FIRM</name>
<reference evidence="9 10" key="1">
    <citation type="submission" date="2018-08" db="EMBL/GenBank/DDBJ databases">
        <title>A genome reference for cultivated species of the human gut microbiota.</title>
        <authorList>
            <person name="Zou Y."/>
            <person name="Xue W."/>
            <person name="Luo G."/>
        </authorList>
    </citation>
    <scope>NUCLEOTIDE SEQUENCE [LARGE SCALE GENOMIC DNA]</scope>
    <source>
        <strain evidence="9 10">AF22-21</strain>
    </source>
</reference>
<dbReference type="PANTHER" id="PTHR20863">
    <property type="entry name" value="ACYL CARRIER PROTEIN"/>
    <property type="match status" value="1"/>
</dbReference>
<evidence type="ECO:0000256" key="6">
    <source>
        <dbReference type="ARBA" id="ARBA00023160"/>
    </source>
</evidence>
<dbReference type="InterPro" id="IPR036736">
    <property type="entry name" value="ACP-like_sf"/>
</dbReference>
<dbReference type="Gene3D" id="1.10.1200.10">
    <property type="entry name" value="ACP-like"/>
    <property type="match status" value="1"/>
</dbReference>
<dbReference type="Pfam" id="PF00550">
    <property type="entry name" value="PP-binding"/>
    <property type="match status" value="1"/>
</dbReference>
<dbReference type="GO" id="GO:0009245">
    <property type="term" value="P:lipid A biosynthetic process"/>
    <property type="evidence" value="ECO:0007669"/>
    <property type="project" value="TreeGrafter"/>
</dbReference>
<keyword evidence="4" id="KW-0276">Fatty acid metabolism</keyword>
<comment type="caution">
    <text evidence="9">The sequence shown here is derived from an EMBL/GenBank/DDBJ whole genome shotgun (WGS) entry which is preliminary data.</text>
</comment>
<dbReference type="Proteomes" id="UP000283295">
    <property type="component" value="Unassembled WGS sequence"/>
</dbReference>
<dbReference type="RefSeq" id="WP_055222831.1">
    <property type="nucleotide sequence ID" value="NZ_BLYL01000001.1"/>
</dbReference>
<organism evidence="9 10">
    <name type="scientific">Coprococcus eutactus</name>
    <dbReference type="NCBI Taxonomy" id="33043"/>
    <lineage>
        <taxon>Bacteria</taxon>
        <taxon>Bacillati</taxon>
        <taxon>Bacillota</taxon>
        <taxon>Clostridia</taxon>
        <taxon>Lachnospirales</taxon>
        <taxon>Lachnospiraceae</taxon>
        <taxon>Coprococcus</taxon>
    </lineage>
</organism>
<evidence type="ECO:0000313" key="9">
    <source>
        <dbReference type="EMBL" id="RGS36934.1"/>
    </source>
</evidence>
<dbReference type="Proteomes" id="UP000660047">
    <property type="component" value="Unassembled WGS sequence"/>
</dbReference>
<keyword evidence="5" id="KW-0443">Lipid metabolism</keyword>
<evidence type="ECO:0000256" key="3">
    <source>
        <dbReference type="ARBA" id="ARBA00022553"/>
    </source>
</evidence>
<proteinExistence type="predicted"/>
<dbReference type="EMBL" id="QRVK01000049">
    <property type="protein sequence ID" value="RGS36934.1"/>
    <property type="molecule type" value="Genomic_DNA"/>
</dbReference>
<dbReference type="GO" id="GO:0005829">
    <property type="term" value="C:cytosol"/>
    <property type="evidence" value="ECO:0007669"/>
    <property type="project" value="TreeGrafter"/>
</dbReference>
<dbReference type="GO" id="GO:0016020">
    <property type="term" value="C:membrane"/>
    <property type="evidence" value="ECO:0007669"/>
    <property type="project" value="GOC"/>
</dbReference>
<dbReference type="PROSITE" id="PS50075">
    <property type="entry name" value="CARRIER"/>
    <property type="match status" value="1"/>
</dbReference>
<dbReference type="PANTHER" id="PTHR20863:SF76">
    <property type="entry name" value="CARRIER DOMAIN-CONTAINING PROTEIN"/>
    <property type="match status" value="1"/>
</dbReference>